<evidence type="ECO:0000256" key="5">
    <source>
        <dbReference type="NCBIfam" id="TIGR03334"/>
    </source>
</evidence>
<proteinExistence type="predicted"/>
<dbReference type="InterPro" id="IPR052198">
    <property type="entry name" value="IorB_Oxidoreductase"/>
</dbReference>
<dbReference type="PANTHER" id="PTHR43854">
    <property type="entry name" value="INDOLEPYRUVATE OXIDOREDUCTASE SUBUNIT IORB"/>
    <property type="match status" value="1"/>
</dbReference>
<evidence type="ECO:0000256" key="2">
    <source>
        <dbReference type="ARBA" id="ARBA00011238"/>
    </source>
</evidence>
<dbReference type="EMBL" id="JAKELO010000002">
    <property type="protein sequence ID" value="MDE4907868.1"/>
    <property type="molecule type" value="Genomic_DNA"/>
</dbReference>
<evidence type="ECO:0000313" key="8">
    <source>
        <dbReference type="Proteomes" id="UP001143747"/>
    </source>
</evidence>
<dbReference type="InterPro" id="IPR002869">
    <property type="entry name" value="Pyrv_flavodox_OxRed_cen"/>
</dbReference>
<comment type="catalytic activity">
    <reaction evidence="4">
        <text>indole-3-pyruvate + 2 oxidized [2Fe-2S]-[ferredoxin] + CoA = (indol-3-yl)acetyl-CoA + 2 reduced [2Fe-2S]-[ferredoxin] + CO2 + H(+)</text>
        <dbReference type="Rhea" id="RHEA:12645"/>
        <dbReference type="Rhea" id="RHEA-COMP:10000"/>
        <dbReference type="Rhea" id="RHEA-COMP:10001"/>
        <dbReference type="ChEBI" id="CHEBI:15378"/>
        <dbReference type="ChEBI" id="CHEBI:16526"/>
        <dbReference type="ChEBI" id="CHEBI:17640"/>
        <dbReference type="ChEBI" id="CHEBI:33737"/>
        <dbReference type="ChEBI" id="CHEBI:33738"/>
        <dbReference type="ChEBI" id="CHEBI:57271"/>
        <dbReference type="ChEBI" id="CHEBI:57287"/>
        <dbReference type="EC" id="1.2.7.8"/>
    </reaction>
</comment>
<accession>A0A9Q4KTD0</accession>
<name>A0A9Q4KTD0_9EURY</name>
<evidence type="ECO:0000256" key="4">
    <source>
        <dbReference type="ARBA" id="ARBA00048332"/>
    </source>
</evidence>
<keyword evidence="3 7" id="KW-0560">Oxidoreductase</keyword>
<keyword evidence="8" id="KW-1185">Reference proteome</keyword>
<dbReference type="SUPFAM" id="SSF53323">
    <property type="entry name" value="Pyruvate-ferredoxin oxidoreductase, PFOR, domain III"/>
    <property type="match status" value="1"/>
</dbReference>
<dbReference type="Proteomes" id="UP001143747">
    <property type="component" value="Unassembled WGS sequence"/>
</dbReference>
<dbReference type="Pfam" id="PF01558">
    <property type="entry name" value="POR"/>
    <property type="match status" value="1"/>
</dbReference>
<dbReference type="InterPro" id="IPR017719">
    <property type="entry name" value="Indolepyruvate_Fd_OxRdtase_bsu"/>
</dbReference>
<reference evidence="7" key="1">
    <citation type="submission" date="2022-01" db="EMBL/GenBank/DDBJ databases">
        <title>Draft genome of Methanogenium marinum DSM 15558.</title>
        <authorList>
            <person name="Chen S.-C."/>
            <person name="You Y.-T."/>
        </authorList>
    </citation>
    <scope>NUCLEOTIDE SEQUENCE</scope>
    <source>
        <strain evidence="7">DSM 15558</strain>
    </source>
</reference>
<organism evidence="7 8">
    <name type="scientific">Methanogenium marinum</name>
    <dbReference type="NCBI Taxonomy" id="348610"/>
    <lineage>
        <taxon>Archaea</taxon>
        <taxon>Methanobacteriati</taxon>
        <taxon>Methanobacteriota</taxon>
        <taxon>Stenosarchaea group</taxon>
        <taxon>Methanomicrobia</taxon>
        <taxon>Methanomicrobiales</taxon>
        <taxon>Methanomicrobiaceae</taxon>
        <taxon>Methanogenium</taxon>
    </lineage>
</organism>
<protein>
    <recommendedName>
        <fullName evidence="5">Indolepyruvate ferredoxin oxidoreductase subunit beta</fullName>
        <ecNumber evidence="5">1.2.7.8</ecNumber>
    </recommendedName>
</protein>
<comment type="function">
    <text evidence="1">Catalyzes the ferredoxin-dependent oxidative decarboxylation of arylpyruvates.</text>
</comment>
<gene>
    <name evidence="7" type="primary">iorB</name>
    <name evidence="7" type="ORF">L0665_04495</name>
</gene>
<sequence length="193" mass="19972">MKESFDVLIVGVGGQGTILASNILGEACLVAGVSVRGAETHGMAQRGGSVETHIRIGGVYGPLISPGTADLIISFDLLEALRYRHFLKTGGTIITSDAVVIPTSAFTDGAEVPTTDEIMERLGDVSCTAIDAAGLAVEAGTILAQNVVMLGAASHALPLSVEALREAISRCVPPKTVETNIRAFELGRACLEQ</sequence>
<evidence type="ECO:0000259" key="6">
    <source>
        <dbReference type="Pfam" id="PF01558"/>
    </source>
</evidence>
<evidence type="ECO:0000256" key="1">
    <source>
        <dbReference type="ARBA" id="ARBA00002995"/>
    </source>
</evidence>
<evidence type="ECO:0000256" key="3">
    <source>
        <dbReference type="ARBA" id="ARBA00023002"/>
    </source>
</evidence>
<dbReference type="NCBIfam" id="TIGR03334">
    <property type="entry name" value="IOR_beta"/>
    <property type="match status" value="1"/>
</dbReference>
<dbReference type="AlphaFoldDB" id="A0A9Q4KTD0"/>
<dbReference type="InterPro" id="IPR019752">
    <property type="entry name" value="Pyrv/ketoisovalerate_OxRed_cat"/>
</dbReference>
<comment type="caution">
    <text evidence="7">The sequence shown here is derived from an EMBL/GenBank/DDBJ whole genome shotgun (WGS) entry which is preliminary data.</text>
</comment>
<dbReference type="EC" id="1.2.7.8" evidence="5"/>
<dbReference type="RefSeq" id="WP_274924512.1">
    <property type="nucleotide sequence ID" value="NZ_JAKELO010000002.1"/>
</dbReference>
<comment type="subunit">
    <text evidence="2">Heterodimer of the IorA and IorB subunits.</text>
</comment>
<feature type="domain" description="Pyruvate/ketoisovalerate oxidoreductase catalytic" evidence="6">
    <location>
        <begin position="13"/>
        <end position="188"/>
    </location>
</feature>
<evidence type="ECO:0000313" key="7">
    <source>
        <dbReference type="EMBL" id="MDE4907868.1"/>
    </source>
</evidence>
<dbReference type="GO" id="GO:0043805">
    <property type="term" value="F:indolepyruvate ferredoxin oxidoreductase activity"/>
    <property type="evidence" value="ECO:0007669"/>
    <property type="project" value="UniProtKB-EC"/>
</dbReference>
<dbReference type="PANTHER" id="PTHR43854:SF1">
    <property type="entry name" value="INDOLEPYRUVATE OXIDOREDUCTASE SUBUNIT IORB"/>
    <property type="match status" value="1"/>
</dbReference>
<dbReference type="Gene3D" id="3.40.920.10">
    <property type="entry name" value="Pyruvate-ferredoxin oxidoreductase, PFOR, domain III"/>
    <property type="match status" value="1"/>
</dbReference>